<evidence type="ECO:0000313" key="2">
    <source>
        <dbReference type="Proteomes" id="UP000466514"/>
    </source>
</evidence>
<protein>
    <recommendedName>
        <fullName evidence="3">Glycosyl transferase</fullName>
    </recommendedName>
</protein>
<dbReference type="GO" id="GO:0016757">
    <property type="term" value="F:glycosyltransferase activity"/>
    <property type="evidence" value="ECO:0007669"/>
    <property type="project" value="TreeGrafter"/>
</dbReference>
<organism evidence="1 2">
    <name type="scientific">Mycolicibacterium psychrotolerans</name>
    <dbReference type="NCBI Taxonomy" id="216929"/>
    <lineage>
        <taxon>Bacteria</taxon>
        <taxon>Bacillati</taxon>
        <taxon>Actinomycetota</taxon>
        <taxon>Actinomycetes</taxon>
        <taxon>Mycobacteriales</taxon>
        <taxon>Mycobacteriaceae</taxon>
        <taxon>Mycolicibacterium</taxon>
    </lineage>
</organism>
<dbReference type="Pfam" id="PF13692">
    <property type="entry name" value="Glyco_trans_1_4"/>
    <property type="match status" value="1"/>
</dbReference>
<dbReference type="Proteomes" id="UP000466514">
    <property type="component" value="Chromosome"/>
</dbReference>
<keyword evidence="2" id="KW-1185">Reference proteome</keyword>
<name>A0A7I7MHJ0_9MYCO</name>
<dbReference type="KEGG" id="mpsc:MPSYJ_44440"/>
<dbReference type="EMBL" id="AP022574">
    <property type="protein sequence ID" value="BBX70983.1"/>
    <property type="molecule type" value="Genomic_DNA"/>
</dbReference>
<sequence>MSSQSVALVSAVDPFPADAGKKVVIAGFLEYLADRVGRENVHYLVVDGSDKAGFPGKVHPLPKPRATAALARVVLRCGTGQASLQESLLSTAGVARAIHRTLESVSADTEIYDTVRMAQHAESGGTARQICYLDDLFSERYRGMLAAAEQYPDVEFEPLGNFATYVPRQVRPLADNAHSQRLLLRIERHLVQVSEDRAARNFGTTLLMNEQEAGVLRRRCGGSAHHVRSIPPLINRVQNRREYRGAPEFVFLGLLSLPHNDDGLRSFLAHVWPRVLAASPDARLRVVGRYPRPKLVNLVGSYPDSVVFEGFVPDLGRLLGRAAAMVNPLRFGSGVKLKIIEALGAGLPVISTTIGADGVHSGPGTGVMVADGDAEFADLLLEATVPTNNADLSAAASEHFEQRYSRTAVFTEYDAAFGLG</sequence>
<proteinExistence type="predicted"/>
<dbReference type="PANTHER" id="PTHR12526">
    <property type="entry name" value="GLYCOSYLTRANSFERASE"/>
    <property type="match status" value="1"/>
</dbReference>
<dbReference type="Gene3D" id="3.40.50.2000">
    <property type="entry name" value="Glycogen Phosphorylase B"/>
    <property type="match status" value="1"/>
</dbReference>
<dbReference type="SUPFAM" id="SSF53756">
    <property type="entry name" value="UDP-Glycosyltransferase/glycogen phosphorylase"/>
    <property type="match status" value="1"/>
</dbReference>
<accession>A0A7I7MHJ0</accession>
<dbReference type="PANTHER" id="PTHR12526:SF636">
    <property type="entry name" value="BLL3647 PROTEIN"/>
    <property type="match status" value="1"/>
</dbReference>
<reference evidence="1 2" key="1">
    <citation type="journal article" date="2019" name="Emerg. Microbes Infect.">
        <title>Comprehensive subspecies identification of 175 nontuberculous mycobacteria species based on 7547 genomic profiles.</title>
        <authorList>
            <person name="Matsumoto Y."/>
            <person name="Kinjo T."/>
            <person name="Motooka D."/>
            <person name="Nabeya D."/>
            <person name="Jung N."/>
            <person name="Uechi K."/>
            <person name="Horii T."/>
            <person name="Iida T."/>
            <person name="Fujita J."/>
            <person name="Nakamura S."/>
        </authorList>
    </citation>
    <scope>NUCLEOTIDE SEQUENCE [LARGE SCALE GENOMIC DNA]</scope>
    <source>
        <strain evidence="1 2">JCM 13323</strain>
    </source>
</reference>
<evidence type="ECO:0008006" key="3">
    <source>
        <dbReference type="Google" id="ProtNLM"/>
    </source>
</evidence>
<evidence type="ECO:0000313" key="1">
    <source>
        <dbReference type="EMBL" id="BBX70983.1"/>
    </source>
</evidence>
<dbReference type="AlphaFoldDB" id="A0A7I7MHJ0"/>
<dbReference type="RefSeq" id="WP_163724746.1">
    <property type="nucleotide sequence ID" value="NZ_AP022574.1"/>
</dbReference>
<gene>
    <name evidence="1" type="ORF">MPSYJ_44440</name>
</gene>